<dbReference type="KEGG" id="mtm:MYCTH_2107294"/>
<dbReference type="InParanoid" id="G2Q534"/>
<accession>G2Q534</accession>
<dbReference type="AlphaFoldDB" id="G2Q534"/>
<gene>
    <name evidence="1" type="ORF">MYCTH_2107294</name>
</gene>
<proteinExistence type="predicted"/>
<evidence type="ECO:0000313" key="2">
    <source>
        <dbReference type="Proteomes" id="UP000007322"/>
    </source>
</evidence>
<dbReference type="RefSeq" id="XP_003659817.1">
    <property type="nucleotide sequence ID" value="XM_003659769.1"/>
</dbReference>
<dbReference type="EMBL" id="CP003002">
    <property type="protein sequence ID" value="AEO54572.1"/>
    <property type="molecule type" value="Genomic_DNA"/>
</dbReference>
<keyword evidence="2" id="KW-1185">Reference proteome</keyword>
<organism evidence="1 2">
    <name type="scientific">Thermothelomyces thermophilus (strain ATCC 42464 / BCRC 31852 / DSM 1799)</name>
    <name type="common">Sporotrichum thermophile</name>
    <dbReference type="NCBI Taxonomy" id="573729"/>
    <lineage>
        <taxon>Eukaryota</taxon>
        <taxon>Fungi</taxon>
        <taxon>Dikarya</taxon>
        <taxon>Ascomycota</taxon>
        <taxon>Pezizomycotina</taxon>
        <taxon>Sordariomycetes</taxon>
        <taxon>Sordariomycetidae</taxon>
        <taxon>Sordariales</taxon>
        <taxon>Chaetomiaceae</taxon>
        <taxon>Thermothelomyces</taxon>
    </lineage>
</organism>
<protein>
    <submittedName>
        <fullName evidence="1">Uncharacterized protein</fullName>
    </submittedName>
</protein>
<dbReference type="Proteomes" id="UP000007322">
    <property type="component" value="Chromosome 1"/>
</dbReference>
<evidence type="ECO:0000313" key="1">
    <source>
        <dbReference type="EMBL" id="AEO54572.1"/>
    </source>
</evidence>
<name>G2Q534_THET4</name>
<reference evidence="1 2" key="1">
    <citation type="journal article" date="2011" name="Nat. Biotechnol.">
        <title>Comparative genomic analysis of the thermophilic biomass-degrading fungi Myceliophthora thermophila and Thielavia terrestris.</title>
        <authorList>
            <person name="Berka R.M."/>
            <person name="Grigoriev I.V."/>
            <person name="Otillar R."/>
            <person name="Salamov A."/>
            <person name="Grimwood J."/>
            <person name="Reid I."/>
            <person name="Ishmael N."/>
            <person name="John T."/>
            <person name="Darmond C."/>
            <person name="Moisan M.-C."/>
            <person name="Henrissat B."/>
            <person name="Coutinho P.M."/>
            <person name="Lombard V."/>
            <person name="Natvig D.O."/>
            <person name="Lindquist E."/>
            <person name="Schmutz J."/>
            <person name="Lucas S."/>
            <person name="Harris P."/>
            <person name="Powlowski J."/>
            <person name="Bellemare A."/>
            <person name="Taylor D."/>
            <person name="Butler G."/>
            <person name="de Vries R.P."/>
            <person name="Allijn I.E."/>
            <person name="van den Brink J."/>
            <person name="Ushinsky S."/>
            <person name="Storms R."/>
            <person name="Powell A.J."/>
            <person name="Paulsen I.T."/>
            <person name="Elbourne L.D.H."/>
            <person name="Baker S.E."/>
            <person name="Magnuson J."/>
            <person name="LaBoissiere S."/>
            <person name="Clutterbuck A.J."/>
            <person name="Martinez D."/>
            <person name="Wogulis M."/>
            <person name="de Leon A.L."/>
            <person name="Rey M.W."/>
            <person name="Tsang A."/>
        </authorList>
    </citation>
    <scope>NUCLEOTIDE SEQUENCE [LARGE SCALE GENOMIC DNA]</scope>
    <source>
        <strain evidence="2">ATCC 42464 / BCRC 31852 / DSM 1799</strain>
    </source>
</reference>
<sequence>MAKVSPPPYPLALGELCSYLLKDAIGVSTDKLKPLGVYVIVTKKRVTKPWSNPGGKGGKGTERFGRPHCEVFRVLMEGPTLSLPDQFLARSNEEKGRRHRRCLITRYMPGRSLSLLGGTIVLMQQKMKQQKHQTKAEWSSPAKITRFMHNTHAHVFLAQEALDKPTKTVTGLAAVSVQEADMEALITGRSCLSSHFNLQYARERSKYPELLLPISPHR</sequence>
<dbReference type="HOGENOM" id="CLU_1267668_0_0_1"/>
<dbReference type="GeneID" id="11506026"/>
<dbReference type="VEuPathDB" id="FungiDB:MYCTH_2107294"/>